<dbReference type="EMBL" id="MU274908">
    <property type="protein sequence ID" value="KAI0090233.1"/>
    <property type="molecule type" value="Genomic_DNA"/>
</dbReference>
<gene>
    <name evidence="1" type="ORF">BDY19DRAFT_760088</name>
</gene>
<protein>
    <submittedName>
        <fullName evidence="1">Uncharacterized protein</fullName>
    </submittedName>
</protein>
<evidence type="ECO:0000313" key="2">
    <source>
        <dbReference type="Proteomes" id="UP001055072"/>
    </source>
</evidence>
<evidence type="ECO:0000313" key="1">
    <source>
        <dbReference type="EMBL" id="KAI0090233.1"/>
    </source>
</evidence>
<organism evidence="1 2">
    <name type="scientific">Irpex rosettiformis</name>
    <dbReference type="NCBI Taxonomy" id="378272"/>
    <lineage>
        <taxon>Eukaryota</taxon>
        <taxon>Fungi</taxon>
        <taxon>Dikarya</taxon>
        <taxon>Basidiomycota</taxon>
        <taxon>Agaricomycotina</taxon>
        <taxon>Agaricomycetes</taxon>
        <taxon>Polyporales</taxon>
        <taxon>Irpicaceae</taxon>
        <taxon>Irpex</taxon>
    </lineage>
</organism>
<reference evidence="1" key="1">
    <citation type="journal article" date="2021" name="Environ. Microbiol.">
        <title>Gene family expansions and transcriptome signatures uncover fungal adaptations to wood decay.</title>
        <authorList>
            <person name="Hage H."/>
            <person name="Miyauchi S."/>
            <person name="Viragh M."/>
            <person name="Drula E."/>
            <person name="Min B."/>
            <person name="Chaduli D."/>
            <person name="Navarro D."/>
            <person name="Favel A."/>
            <person name="Norest M."/>
            <person name="Lesage-Meessen L."/>
            <person name="Balint B."/>
            <person name="Merenyi Z."/>
            <person name="de Eugenio L."/>
            <person name="Morin E."/>
            <person name="Martinez A.T."/>
            <person name="Baldrian P."/>
            <person name="Stursova M."/>
            <person name="Martinez M.J."/>
            <person name="Novotny C."/>
            <person name="Magnuson J.K."/>
            <person name="Spatafora J.W."/>
            <person name="Maurice S."/>
            <person name="Pangilinan J."/>
            <person name="Andreopoulos W."/>
            <person name="LaButti K."/>
            <person name="Hundley H."/>
            <person name="Na H."/>
            <person name="Kuo A."/>
            <person name="Barry K."/>
            <person name="Lipzen A."/>
            <person name="Henrissat B."/>
            <person name="Riley R."/>
            <person name="Ahrendt S."/>
            <person name="Nagy L.G."/>
            <person name="Grigoriev I.V."/>
            <person name="Martin F."/>
            <person name="Rosso M.N."/>
        </authorList>
    </citation>
    <scope>NUCLEOTIDE SEQUENCE</scope>
    <source>
        <strain evidence="1">CBS 384.51</strain>
    </source>
</reference>
<comment type="caution">
    <text evidence="1">The sequence shown here is derived from an EMBL/GenBank/DDBJ whole genome shotgun (WGS) entry which is preliminary data.</text>
</comment>
<accession>A0ACB8U7I7</accession>
<dbReference type="Proteomes" id="UP001055072">
    <property type="component" value="Unassembled WGS sequence"/>
</dbReference>
<keyword evidence="2" id="KW-1185">Reference proteome</keyword>
<name>A0ACB8U7I7_9APHY</name>
<sequence length="684" mass="74448">MQIEENTAYCDSLRAREESSHIRVAHHMDSPILPVGEAEKPKLTHPLEDATENTNTVSTHNPTHNSITSAESHRHSRLVEKLNASQDSTLASPFAGGDTALALHGSISPEDSRTSPASISISLATWRELTSVLCKLHEILPGILPESTRSLCDCVLHHHSSVDPPATSSPPLPSSNSSQSTWKVNSSTPVVGTESNPIDLCDMDIDNMSSCSPGPAPPSSPTVIGFTRSIPDEPQCTFSTPDEVIVTEAYGATALTAIDAIEDVAGTAEPAQKLPAYNEQEYQRRRAEVLALKIRAWDARGKEARIQEEMKKKRKEVLAAKALAWKEKGTLALLKKQSSAEQERDFVWKREEVPTTTYPSLKANGEKATTAGQPANHSPPLSSSSSSQTEPPTSDVSRNFVRASTVDLFYADKIKLLYPPSTLSEAVTPPPTHFDQFDNFHPTSNMMEVDVIYRTAPRSDKSIKHETDSREPHPRSSDPSLMPPVKAVSQQGRACPETNPSSIDVNPRFCDRVGKTGTASPTHSRQQRMSSSSLKRDYQTYRVTEVAECDRSRVRLTMDTLTPLPKSRIARASQPTHCESSPPGPSIRQQACLISSTFAVPVSPAGDERPGQPVLLRKRSNPDSSLSPRSAYRPWHTSDDGSYSSPSHINPSPVYPYADTCSQGGSSSAEVYTSTASKLGCRSN</sequence>
<proteinExistence type="predicted"/>